<feature type="transmembrane region" description="Helical" evidence="6">
    <location>
        <begin position="6"/>
        <end position="27"/>
    </location>
</feature>
<dbReference type="GO" id="GO:0005886">
    <property type="term" value="C:plasma membrane"/>
    <property type="evidence" value="ECO:0007669"/>
    <property type="project" value="UniProtKB-SubCell"/>
</dbReference>
<gene>
    <name evidence="8" type="ORF">COC42_12005</name>
</gene>
<evidence type="ECO:0000256" key="3">
    <source>
        <dbReference type="ARBA" id="ARBA00022692"/>
    </source>
</evidence>
<dbReference type="InterPro" id="IPR032816">
    <property type="entry name" value="VTT_dom"/>
</dbReference>
<evidence type="ECO:0000256" key="6">
    <source>
        <dbReference type="SAM" id="Phobius"/>
    </source>
</evidence>
<protein>
    <recommendedName>
        <fullName evidence="7">VTT domain-containing protein</fullName>
    </recommendedName>
</protein>
<dbReference type="Proteomes" id="UP000218366">
    <property type="component" value="Unassembled WGS sequence"/>
</dbReference>
<evidence type="ECO:0000313" key="9">
    <source>
        <dbReference type="Proteomes" id="UP000218366"/>
    </source>
</evidence>
<dbReference type="Pfam" id="PF09335">
    <property type="entry name" value="VTT_dom"/>
    <property type="match status" value="1"/>
</dbReference>
<evidence type="ECO:0000313" key="8">
    <source>
        <dbReference type="EMBL" id="PCD02183.1"/>
    </source>
</evidence>
<keyword evidence="9" id="KW-1185">Reference proteome</keyword>
<evidence type="ECO:0000256" key="1">
    <source>
        <dbReference type="ARBA" id="ARBA00004651"/>
    </source>
</evidence>
<dbReference type="EMBL" id="NWMW01000002">
    <property type="protein sequence ID" value="PCD02183.1"/>
    <property type="molecule type" value="Genomic_DNA"/>
</dbReference>
<evidence type="ECO:0000256" key="4">
    <source>
        <dbReference type="ARBA" id="ARBA00022989"/>
    </source>
</evidence>
<evidence type="ECO:0000259" key="7">
    <source>
        <dbReference type="Pfam" id="PF09335"/>
    </source>
</evidence>
<organism evidence="8 9">
    <name type="scientific">Sphingomonas spermidinifaciens</name>
    <dbReference type="NCBI Taxonomy" id="1141889"/>
    <lineage>
        <taxon>Bacteria</taxon>
        <taxon>Pseudomonadati</taxon>
        <taxon>Pseudomonadota</taxon>
        <taxon>Alphaproteobacteria</taxon>
        <taxon>Sphingomonadales</taxon>
        <taxon>Sphingomonadaceae</taxon>
        <taxon>Sphingomonas</taxon>
    </lineage>
</organism>
<comment type="subcellular location">
    <subcellularLocation>
        <location evidence="1">Cell membrane</location>
        <topology evidence="1">Multi-pass membrane protein</topology>
    </subcellularLocation>
</comment>
<reference evidence="8 9" key="1">
    <citation type="submission" date="2017-09" db="EMBL/GenBank/DDBJ databases">
        <title>Sphingomonas spermidinifaciens 9NM-10, whole genome shotgun sequence.</title>
        <authorList>
            <person name="Feng G."/>
            <person name="Zhu H."/>
        </authorList>
    </citation>
    <scope>NUCLEOTIDE SEQUENCE [LARGE SCALE GENOMIC DNA]</scope>
    <source>
        <strain evidence="8 9">9NM-10</strain>
    </source>
</reference>
<feature type="transmembrane region" description="Helical" evidence="6">
    <location>
        <begin position="141"/>
        <end position="164"/>
    </location>
</feature>
<keyword evidence="4 6" id="KW-1133">Transmembrane helix</keyword>
<dbReference type="InterPro" id="IPR051311">
    <property type="entry name" value="DedA_domain"/>
</dbReference>
<dbReference type="PANTHER" id="PTHR42709:SF6">
    <property type="entry name" value="UNDECAPRENYL PHOSPHATE TRANSPORTER A"/>
    <property type="match status" value="1"/>
</dbReference>
<feature type="domain" description="VTT" evidence="7">
    <location>
        <begin position="35"/>
        <end position="161"/>
    </location>
</feature>
<name>A0A2A4AZ13_9SPHN</name>
<keyword evidence="2" id="KW-1003">Cell membrane</keyword>
<dbReference type="OrthoDB" id="9813426at2"/>
<accession>A0A2A4AZ13</accession>
<evidence type="ECO:0000256" key="2">
    <source>
        <dbReference type="ARBA" id="ARBA00022475"/>
    </source>
</evidence>
<dbReference type="RefSeq" id="WP_096343561.1">
    <property type="nucleotide sequence ID" value="NZ_NWMW01000002.1"/>
</dbReference>
<dbReference type="PANTHER" id="PTHR42709">
    <property type="entry name" value="ALKALINE PHOSPHATASE LIKE PROTEIN"/>
    <property type="match status" value="1"/>
</dbReference>
<comment type="caution">
    <text evidence="8">The sequence shown here is derived from an EMBL/GenBank/DDBJ whole genome shotgun (WGS) entry which is preliminary data.</text>
</comment>
<dbReference type="AlphaFoldDB" id="A0A2A4AZ13"/>
<evidence type="ECO:0000256" key="5">
    <source>
        <dbReference type="ARBA" id="ARBA00023136"/>
    </source>
</evidence>
<keyword evidence="5 6" id="KW-0472">Membrane</keyword>
<proteinExistence type="predicted"/>
<keyword evidence="3 6" id="KW-0812">Transmembrane</keyword>
<sequence length="178" mass="18264">MIACDPLGAAIALIGAAGVCGVFLLALGERLFPLVPSAGLFTAIGAAAAEGLWCLPAAAIVSVLGSSAGVVGTYHLGSLARQRLSGPRLRRMLRRRDRRGRMLRAARRSAAALPFTSQLMPTARILAPLFAGAVPHNRTRFLLATGAGLAAWNIAFIGLGYGLVSASSPLAPLPLGLS</sequence>